<dbReference type="EMBL" id="FONT01000001">
    <property type="protein sequence ID" value="SFE35660.1"/>
    <property type="molecule type" value="Genomic_DNA"/>
</dbReference>
<dbReference type="Pfam" id="PF06808">
    <property type="entry name" value="DctM"/>
    <property type="match status" value="1"/>
</dbReference>
<feature type="transmembrane region" description="Helical" evidence="1">
    <location>
        <begin position="348"/>
        <end position="377"/>
    </location>
</feature>
<feature type="transmembrane region" description="Helical" evidence="1">
    <location>
        <begin position="273"/>
        <end position="290"/>
    </location>
</feature>
<feature type="transmembrane region" description="Helical" evidence="1">
    <location>
        <begin position="430"/>
        <end position="452"/>
    </location>
</feature>
<evidence type="ECO:0000256" key="1">
    <source>
        <dbReference type="SAM" id="Phobius"/>
    </source>
</evidence>
<feature type="domain" description="TRAP C4-dicarboxylate transport system permease DctM subunit" evidence="2">
    <location>
        <begin position="202"/>
        <end position="447"/>
    </location>
</feature>
<protein>
    <recommendedName>
        <fullName evidence="2">TRAP C4-dicarboxylate transport system permease DctM subunit domain-containing protein</fullName>
    </recommendedName>
</protein>
<dbReference type="InterPro" id="IPR010656">
    <property type="entry name" value="DctM"/>
</dbReference>
<gene>
    <name evidence="3" type="ORF">SAMN05192532_101469</name>
</gene>
<evidence type="ECO:0000313" key="3">
    <source>
        <dbReference type="EMBL" id="SFE35660.1"/>
    </source>
</evidence>
<evidence type="ECO:0000259" key="2">
    <source>
        <dbReference type="Pfam" id="PF06808"/>
    </source>
</evidence>
<name>A0A1I1ZYX3_9BACI</name>
<keyword evidence="1" id="KW-0472">Membrane</keyword>
<dbReference type="AlphaFoldDB" id="A0A1I1ZYX3"/>
<keyword evidence="1" id="KW-0812">Transmembrane</keyword>
<proteinExistence type="predicted"/>
<keyword evidence="1" id="KW-1133">Transmembrane helix</keyword>
<sequence>MKDTYLGITSFVAVLLYMVNVFVSAHFLAILYSSLAVVLLLFAWRRMKSGNKIVVTLLLLVGSVLFLFYRPPLREILFSFGENLNLIALFVLIPLFGTFMSEAGYLQDLQRTLLQRERGKKSHPYRLGFLLTASMGWLLNLGSMPLVYKIGAESFSSFENKKLGMTILRGFGFCMLWSPYFVNVGLILILYDLTWSQVGGYGIAISLIYILVVLCFFPVTRFKEEEVITNQVAADSMSDSTSSSLHKFVLYIVLLLLFSFVFEAILPVNMLTVVSILAVVYPLVWSLCIRQFRSYIQEASEYVRTSFPRIYNEIGIFITAGFFGEALSRSKAGDWLSHMIWTMSQGMIPLFILFLIGSVILLALLGIHPVIIILGIGSSLTPEAFGVSSAFMGVLLLCAWTLATQVTPFSGSVLMASHLMNEKPFQVMKYNAPFILVLLIIFTGVLTVMNTFM</sequence>
<keyword evidence="4" id="KW-1185">Reference proteome</keyword>
<dbReference type="STRING" id="930128.SAMN05192532_101469"/>
<feature type="transmembrane region" description="Helical" evidence="1">
    <location>
        <begin position="12"/>
        <end position="41"/>
    </location>
</feature>
<dbReference type="OrthoDB" id="3171527at2"/>
<feature type="transmembrane region" description="Helical" evidence="1">
    <location>
        <begin position="84"/>
        <end position="106"/>
    </location>
</feature>
<evidence type="ECO:0000313" key="4">
    <source>
        <dbReference type="Proteomes" id="UP000199516"/>
    </source>
</evidence>
<feature type="transmembrane region" description="Helical" evidence="1">
    <location>
        <begin position="53"/>
        <end position="72"/>
    </location>
</feature>
<feature type="transmembrane region" description="Helical" evidence="1">
    <location>
        <begin position="127"/>
        <end position="148"/>
    </location>
</feature>
<dbReference type="Proteomes" id="UP000199516">
    <property type="component" value="Unassembled WGS sequence"/>
</dbReference>
<dbReference type="RefSeq" id="WP_091656819.1">
    <property type="nucleotide sequence ID" value="NZ_FONT01000001.1"/>
</dbReference>
<feature type="transmembrane region" description="Helical" evidence="1">
    <location>
        <begin position="168"/>
        <end position="191"/>
    </location>
</feature>
<organism evidence="3 4">
    <name type="scientific">Alteribacillus iranensis</name>
    <dbReference type="NCBI Taxonomy" id="930128"/>
    <lineage>
        <taxon>Bacteria</taxon>
        <taxon>Bacillati</taxon>
        <taxon>Bacillota</taxon>
        <taxon>Bacilli</taxon>
        <taxon>Bacillales</taxon>
        <taxon>Bacillaceae</taxon>
        <taxon>Alteribacillus</taxon>
    </lineage>
</organism>
<feature type="transmembrane region" description="Helical" evidence="1">
    <location>
        <begin position="198"/>
        <end position="219"/>
    </location>
</feature>
<accession>A0A1I1ZYX3</accession>
<feature type="transmembrane region" description="Helical" evidence="1">
    <location>
        <begin position="389"/>
        <end position="409"/>
    </location>
</feature>
<reference evidence="3 4" key="1">
    <citation type="submission" date="2016-10" db="EMBL/GenBank/DDBJ databases">
        <authorList>
            <person name="de Groot N.N."/>
        </authorList>
    </citation>
    <scope>NUCLEOTIDE SEQUENCE [LARGE SCALE GENOMIC DNA]</scope>
    <source>
        <strain evidence="3 4">DSM 23995</strain>
    </source>
</reference>